<organism evidence="1 2">
    <name type="scientific">Sorghum bicolor</name>
    <name type="common">Sorghum</name>
    <name type="synonym">Sorghum vulgare</name>
    <dbReference type="NCBI Taxonomy" id="4558"/>
    <lineage>
        <taxon>Eukaryota</taxon>
        <taxon>Viridiplantae</taxon>
        <taxon>Streptophyta</taxon>
        <taxon>Embryophyta</taxon>
        <taxon>Tracheophyta</taxon>
        <taxon>Spermatophyta</taxon>
        <taxon>Magnoliopsida</taxon>
        <taxon>Liliopsida</taxon>
        <taxon>Poales</taxon>
        <taxon>Poaceae</taxon>
        <taxon>PACMAD clade</taxon>
        <taxon>Panicoideae</taxon>
        <taxon>Andropogonodae</taxon>
        <taxon>Andropogoneae</taxon>
        <taxon>Sorghinae</taxon>
        <taxon>Sorghum</taxon>
    </lineage>
</organism>
<keyword evidence="2" id="KW-1185">Reference proteome</keyword>
<dbReference type="Gramene" id="KXG21838">
    <property type="protein sequence ID" value="KXG21838"/>
    <property type="gene ID" value="SORBI_3009G114300"/>
</dbReference>
<dbReference type="InParanoid" id="A0A1B6P7Z5"/>
<accession>A0A1B6P7Z5</accession>
<dbReference type="EMBL" id="CM000768">
    <property type="protein sequence ID" value="KXG21838.1"/>
    <property type="molecule type" value="Genomic_DNA"/>
</dbReference>
<proteinExistence type="predicted"/>
<name>A0A1B6P7Z5_SORBI</name>
<evidence type="ECO:0000313" key="2">
    <source>
        <dbReference type="Proteomes" id="UP000000768"/>
    </source>
</evidence>
<evidence type="ECO:0000313" key="1">
    <source>
        <dbReference type="EMBL" id="KXG21838.1"/>
    </source>
</evidence>
<protein>
    <submittedName>
        <fullName evidence="1">Uncharacterized protein</fullName>
    </submittedName>
</protein>
<dbReference type="STRING" id="4558.A0A1B6P7Z5"/>
<sequence length="136" mass="15400">MTLCPCVMTYISLLVCTQELVLSGHHIQDTLLVHLILCLTMIASQWLHPIFSQSSSFGSFKSLSDTTPRTHTEAAWFRSSMDVSPLYTDNIAAPDDNQIQSICPAMTSDETAKQNDWWADIMNDDWKVILARRNSY</sequence>
<dbReference type="AlphaFoldDB" id="A0A1B6P7Z5"/>
<gene>
    <name evidence="1" type="ORF">SORBI_3009G114300</name>
</gene>
<reference evidence="1 2" key="1">
    <citation type="journal article" date="2009" name="Nature">
        <title>The Sorghum bicolor genome and the diversification of grasses.</title>
        <authorList>
            <person name="Paterson A.H."/>
            <person name="Bowers J.E."/>
            <person name="Bruggmann R."/>
            <person name="Dubchak I."/>
            <person name="Grimwood J."/>
            <person name="Gundlach H."/>
            <person name="Haberer G."/>
            <person name="Hellsten U."/>
            <person name="Mitros T."/>
            <person name="Poliakov A."/>
            <person name="Schmutz J."/>
            <person name="Spannagl M."/>
            <person name="Tang H."/>
            <person name="Wang X."/>
            <person name="Wicker T."/>
            <person name="Bharti A.K."/>
            <person name="Chapman J."/>
            <person name="Feltus F.A."/>
            <person name="Gowik U."/>
            <person name="Grigoriev I.V."/>
            <person name="Lyons E."/>
            <person name="Maher C.A."/>
            <person name="Martis M."/>
            <person name="Narechania A."/>
            <person name="Otillar R.P."/>
            <person name="Penning B.W."/>
            <person name="Salamov A.A."/>
            <person name="Wang Y."/>
            <person name="Zhang L."/>
            <person name="Carpita N.C."/>
            <person name="Freeling M."/>
            <person name="Gingle A.R."/>
            <person name="Hash C.T."/>
            <person name="Keller B."/>
            <person name="Klein P."/>
            <person name="Kresovich S."/>
            <person name="McCann M.C."/>
            <person name="Ming R."/>
            <person name="Peterson D.G."/>
            <person name="Mehboob-ur-Rahman"/>
            <person name="Ware D."/>
            <person name="Westhoff P."/>
            <person name="Mayer K.F."/>
            <person name="Messing J."/>
            <person name="Rokhsar D.S."/>
        </authorList>
    </citation>
    <scope>NUCLEOTIDE SEQUENCE [LARGE SCALE GENOMIC DNA]</scope>
    <source>
        <strain evidence="2">cv. BTx623</strain>
    </source>
</reference>
<dbReference type="Proteomes" id="UP000000768">
    <property type="component" value="Chromosome 9"/>
</dbReference>
<reference evidence="2" key="2">
    <citation type="journal article" date="2018" name="Plant J.">
        <title>The Sorghum bicolor reference genome: improved assembly, gene annotations, a transcriptome atlas, and signatures of genome organization.</title>
        <authorList>
            <person name="McCormick R.F."/>
            <person name="Truong S.K."/>
            <person name="Sreedasyam A."/>
            <person name="Jenkins J."/>
            <person name="Shu S."/>
            <person name="Sims D."/>
            <person name="Kennedy M."/>
            <person name="Amirebrahimi M."/>
            <person name="Weers B.D."/>
            <person name="McKinley B."/>
            <person name="Mattison A."/>
            <person name="Morishige D.T."/>
            <person name="Grimwood J."/>
            <person name="Schmutz J."/>
            <person name="Mullet J.E."/>
        </authorList>
    </citation>
    <scope>NUCLEOTIDE SEQUENCE [LARGE SCALE GENOMIC DNA]</scope>
    <source>
        <strain evidence="2">cv. BTx623</strain>
    </source>
</reference>